<dbReference type="EMBL" id="HBUF01275714">
    <property type="protein sequence ID" value="CAG6686336.1"/>
    <property type="molecule type" value="Transcribed_RNA"/>
</dbReference>
<proteinExistence type="predicted"/>
<keyword evidence="1" id="KW-1133">Transmembrane helix</keyword>
<accession>A0A8D8TJ72</accession>
<evidence type="ECO:0000313" key="2">
    <source>
        <dbReference type="EMBL" id="CAG6686336.1"/>
    </source>
</evidence>
<protein>
    <submittedName>
        <fullName evidence="2">Uncharacterized protein</fullName>
    </submittedName>
</protein>
<feature type="transmembrane region" description="Helical" evidence="1">
    <location>
        <begin position="68"/>
        <end position="85"/>
    </location>
</feature>
<reference evidence="2" key="1">
    <citation type="submission" date="2021-05" db="EMBL/GenBank/DDBJ databases">
        <authorList>
            <person name="Alioto T."/>
            <person name="Alioto T."/>
            <person name="Gomez Garrido J."/>
        </authorList>
    </citation>
    <scope>NUCLEOTIDE SEQUENCE</scope>
</reference>
<organism evidence="2">
    <name type="scientific">Cacopsylla melanoneura</name>
    <dbReference type="NCBI Taxonomy" id="428564"/>
    <lineage>
        <taxon>Eukaryota</taxon>
        <taxon>Metazoa</taxon>
        <taxon>Ecdysozoa</taxon>
        <taxon>Arthropoda</taxon>
        <taxon>Hexapoda</taxon>
        <taxon>Insecta</taxon>
        <taxon>Pterygota</taxon>
        <taxon>Neoptera</taxon>
        <taxon>Paraneoptera</taxon>
        <taxon>Hemiptera</taxon>
        <taxon>Sternorrhyncha</taxon>
        <taxon>Psylloidea</taxon>
        <taxon>Psyllidae</taxon>
        <taxon>Psyllinae</taxon>
        <taxon>Cacopsylla</taxon>
    </lineage>
</organism>
<feature type="transmembrane region" description="Helical" evidence="1">
    <location>
        <begin position="40"/>
        <end position="62"/>
    </location>
</feature>
<evidence type="ECO:0000256" key="1">
    <source>
        <dbReference type="SAM" id="Phobius"/>
    </source>
</evidence>
<keyword evidence="1" id="KW-0812">Transmembrane</keyword>
<name>A0A8D8TJ72_9HEMI</name>
<keyword evidence="1" id="KW-0472">Membrane</keyword>
<sequence length="127" mass="14375">MGRMRGQLIKSNPSITYIPRQKSADEVSLLGNLYPPLHLWGIYLSICMYVLYKIVLVILYTPPPSPCLYSFSLSLFILAVGFSFAHSDDQSSKQRHLVFNLFCIIICFPSSDVKGEKVVSIQNFPKL</sequence>
<dbReference type="AlphaFoldDB" id="A0A8D8TJ72"/>